<reference evidence="2 3" key="1">
    <citation type="submission" date="2018-06" db="EMBL/GenBank/DDBJ databases">
        <title>The Genome of Cuscuta australis (Dodder) Provides Insight into the Evolution of Plant Parasitism.</title>
        <authorList>
            <person name="Liu H."/>
        </authorList>
    </citation>
    <scope>NUCLEOTIDE SEQUENCE [LARGE SCALE GENOMIC DNA]</scope>
    <source>
        <strain evidence="3">cv. Yunnan</strain>
        <tissue evidence="2">Vines</tissue>
    </source>
</reference>
<name>A0A328D9Q2_9ASTE</name>
<keyword evidence="3" id="KW-1185">Reference proteome</keyword>
<organism evidence="2 3">
    <name type="scientific">Cuscuta australis</name>
    <dbReference type="NCBI Taxonomy" id="267555"/>
    <lineage>
        <taxon>Eukaryota</taxon>
        <taxon>Viridiplantae</taxon>
        <taxon>Streptophyta</taxon>
        <taxon>Embryophyta</taxon>
        <taxon>Tracheophyta</taxon>
        <taxon>Spermatophyta</taxon>
        <taxon>Magnoliopsida</taxon>
        <taxon>eudicotyledons</taxon>
        <taxon>Gunneridae</taxon>
        <taxon>Pentapetalae</taxon>
        <taxon>asterids</taxon>
        <taxon>lamiids</taxon>
        <taxon>Solanales</taxon>
        <taxon>Convolvulaceae</taxon>
        <taxon>Cuscuteae</taxon>
        <taxon>Cuscuta</taxon>
        <taxon>Cuscuta subgen. Grammica</taxon>
        <taxon>Cuscuta sect. Cleistogrammica</taxon>
    </lineage>
</organism>
<evidence type="ECO:0000313" key="3">
    <source>
        <dbReference type="Proteomes" id="UP000249390"/>
    </source>
</evidence>
<gene>
    <name evidence="2" type="ORF">DM860_011165</name>
</gene>
<feature type="region of interest" description="Disordered" evidence="1">
    <location>
        <begin position="66"/>
        <end position="87"/>
    </location>
</feature>
<feature type="compositionally biased region" description="Low complexity" evidence="1">
    <location>
        <begin position="67"/>
        <end position="86"/>
    </location>
</feature>
<protein>
    <submittedName>
        <fullName evidence="2">Uncharacterized protein</fullName>
    </submittedName>
</protein>
<evidence type="ECO:0000313" key="2">
    <source>
        <dbReference type="EMBL" id="RAL42547.1"/>
    </source>
</evidence>
<dbReference type="Proteomes" id="UP000249390">
    <property type="component" value="Unassembled WGS sequence"/>
</dbReference>
<evidence type="ECO:0000256" key="1">
    <source>
        <dbReference type="SAM" id="MobiDB-lite"/>
    </source>
</evidence>
<dbReference type="EMBL" id="NQVE01000169">
    <property type="protein sequence ID" value="RAL42547.1"/>
    <property type="molecule type" value="Genomic_DNA"/>
</dbReference>
<accession>A0A328D9Q2</accession>
<sequence length="102" mass="11819">MWLFLPSHLNEVKVDVFLLLSPKDFFANKKTFTQPFLPSIRPQRRFSYHHLQLSPSIAYLWRKFQGTSPSSSTLSPSISRIPLSPTKFSRHISSDSLLLQED</sequence>
<proteinExistence type="predicted"/>
<dbReference type="AlphaFoldDB" id="A0A328D9Q2"/>
<comment type="caution">
    <text evidence="2">The sequence shown here is derived from an EMBL/GenBank/DDBJ whole genome shotgun (WGS) entry which is preliminary data.</text>
</comment>